<accession>A0ABM0M9S1</accession>
<dbReference type="PROSITE" id="PS50056">
    <property type="entry name" value="TYR_PHOSPHATASE_2"/>
    <property type="match status" value="1"/>
</dbReference>
<evidence type="ECO:0000259" key="3">
    <source>
        <dbReference type="PROSITE" id="PS50054"/>
    </source>
</evidence>
<dbReference type="Pfam" id="PF00686">
    <property type="entry name" value="CBM_20"/>
    <property type="match status" value="1"/>
</dbReference>
<evidence type="ECO:0000313" key="7">
    <source>
        <dbReference type="RefSeq" id="XP_006816762.1"/>
    </source>
</evidence>
<organism evidence="6 7">
    <name type="scientific">Saccoglossus kowalevskii</name>
    <name type="common">Acorn worm</name>
    <dbReference type="NCBI Taxonomy" id="10224"/>
    <lineage>
        <taxon>Eukaryota</taxon>
        <taxon>Metazoa</taxon>
        <taxon>Hemichordata</taxon>
        <taxon>Enteropneusta</taxon>
        <taxon>Harrimaniidae</taxon>
        <taxon>Saccoglossus</taxon>
    </lineage>
</organism>
<dbReference type="InterPro" id="IPR013783">
    <property type="entry name" value="Ig-like_fold"/>
</dbReference>
<feature type="domain" description="Tyrosine specific protein phosphatases" evidence="4">
    <location>
        <begin position="61"/>
        <end position="116"/>
    </location>
</feature>
<dbReference type="Gene3D" id="3.90.190.10">
    <property type="entry name" value="Protein tyrosine phosphatase superfamily"/>
    <property type="match status" value="1"/>
</dbReference>
<dbReference type="Pfam" id="PF00782">
    <property type="entry name" value="DSPc"/>
    <property type="match status" value="1"/>
</dbReference>
<dbReference type="PANTHER" id="PTHR46377:SF1">
    <property type="entry name" value="DUAL SPECIFICITY PROTEIN PHOSPHATASE 19"/>
    <property type="match status" value="1"/>
</dbReference>
<gene>
    <name evidence="7" type="primary">LOC102807933</name>
</gene>
<evidence type="ECO:0000313" key="6">
    <source>
        <dbReference type="Proteomes" id="UP000694865"/>
    </source>
</evidence>
<reference evidence="7" key="1">
    <citation type="submission" date="2025-08" db="UniProtKB">
        <authorList>
            <consortium name="RefSeq"/>
        </authorList>
    </citation>
    <scope>IDENTIFICATION</scope>
    <source>
        <tissue evidence="7">Testes</tissue>
    </source>
</reference>
<dbReference type="InterPro" id="IPR000340">
    <property type="entry name" value="Dual-sp_phosphatase_cat-dom"/>
</dbReference>
<dbReference type="InterPro" id="IPR029021">
    <property type="entry name" value="Prot-tyrosine_phosphatase-like"/>
</dbReference>
<dbReference type="RefSeq" id="XP_006816762.1">
    <property type="nucleotide sequence ID" value="XM_006816699.1"/>
</dbReference>
<evidence type="ECO:0000256" key="1">
    <source>
        <dbReference type="ARBA" id="ARBA00022801"/>
    </source>
</evidence>
<dbReference type="InterPro" id="IPR020422">
    <property type="entry name" value="TYR_PHOSPHATASE_DUAL_dom"/>
</dbReference>
<evidence type="ECO:0000256" key="2">
    <source>
        <dbReference type="ARBA" id="ARBA00022912"/>
    </source>
</evidence>
<dbReference type="InterPro" id="IPR000387">
    <property type="entry name" value="Tyr_Pase_dom"/>
</dbReference>
<dbReference type="InterPro" id="IPR016130">
    <property type="entry name" value="Tyr_Pase_AS"/>
</dbReference>
<sequence>MDCIEKGLYIGGSADARNTEALHSAGITHVLSIELVKPQVSSDFVHKFVHLMDEEEYDLLSKFPECISFVKEGIKKGGVLVHCAMGASRSATVVIAYIMNTKISLEDTLIKVKEKRSWIRPNDGFMHQLRIYDAMGGDIQPENLLYKQYLLDFRSEVREPVVYVTFKVNYCLKQTDGLKHLVAVTGDHRLLGRWKKHRVLKNKWGPDSWEITLAFSQNTTLNWKFVVVEYQKASSRQYGPKSTYGCGKVLRWEDGNNRVLNTGTEEWTLIEGEWGKC</sequence>
<dbReference type="SMART" id="SM00195">
    <property type="entry name" value="DSPc"/>
    <property type="match status" value="1"/>
</dbReference>
<keyword evidence="1" id="KW-0378">Hydrolase</keyword>
<keyword evidence="6" id="KW-1185">Reference proteome</keyword>
<dbReference type="SUPFAM" id="SSF49452">
    <property type="entry name" value="Starch-binding domain-like"/>
    <property type="match status" value="1"/>
</dbReference>
<keyword evidence="2" id="KW-0904">Protein phosphatase</keyword>
<proteinExistence type="predicted"/>
<name>A0ABM0M9S1_SACKO</name>
<dbReference type="Proteomes" id="UP000694865">
    <property type="component" value="Unplaced"/>
</dbReference>
<dbReference type="GeneID" id="102807933"/>
<dbReference type="SMART" id="SM01065">
    <property type="entry name" value="CBM_2"/>
    <property type="match status" value="1"/>
</dbReference>
<evidence type="ECO:0000259" key="5">
    <source>
        <dbReference type="PROSITE" id="PS51166"/>
    </source>
</evidence>
<evidence type="ECO:0000259" key="4">
    <source>
        <dbReference type="PROSITE" id="PS50056"/>
    </source>
</evidence>
<dbReference type="Gene3D" id="2.60.40.10">
    <property type="entry name" value="Immunoglobulins"/>
    <property type="match status" value="1"/>
</dbReference>
<dbReference type="PROSITE" id="PS00383">
    <property type="entry name" value="TYR_PHOSPHATASE_1"/>
    <property type="match status" value="1"/>
</dbReference>
<dbReference type="InterPro" id="IPR002044">
    <property type="entry name" value="CBM20"/>
</dbReference>
<dbReference type="PANTHER" id="PTHR46377">
    <property type="entry name" value="DUAL SPECIFICITY PROTEIN PHOSPHATASE 19"/>
    <property type="match status" value="1"/>
</dbReference>
<feature type="domain" description="CBM20" evidence="5">
    <location>
        <begin position="156"/>
        <end position="276"/>
    </location>
</feature>
<dbReference type="PROSITE" id="PS50054">
    <property type="entry name" value="TYR_PHOSPHATASE_DUAL"/>
    <property type="match status" value="1"/>
</dbReference>
<dbReference type="PROSITE" id="PS51166">
    <property type="entry name" value="CBM20"/>
    <property type="match status" value="1"/>
</dbReference>
<dbReference type="SUPFAM" id="SSF52799">
    <property type="entry name" value="(Phosphotyrosine protein) phosphatases II"/>
    <property type="match status" value="1"/>
</dbReference>
<dbReference type="InterPro" id="IPR013784">
    <property type="entry name" value="Carb-bd-like_fold"/>
</dbReference>
<feature type="domain" description="Tyrosine-protein phosphatase" evidence="3">
    <location>
        <begin position="1"/>
        <end position="138"/>
    </location>
</feature>
<protein>
    <submittedName>
        <fullName evidence="7">Dual specificity protein phosphatase 12-like</fullName>
    </submittedName>
</protein>